<evidence type="ECO:0000313" key="3">
    <source>
        <dbReference type="Proteomes" id="UP001232148"/>
    </source>
</evidence>
<protein>
    <submittedName>
        <fullName evidence="2">Uncharacterized protein</fullName>
    </submittedName>
</protein>
<keyword evidence="3" id="KW-1185">Reference proteome</keyword>
<comment type="caution">
    <text evidence="2">The sequence shown here is derived from an EMBL/GenBank/DDBJ whole genome shotgun (WGS) entry which is preliminary data.</text>
</comment>
<dbReference type="EMBL" id="MU842852">
    <property type="protein sequence ID" value="KAK2030403.1"/>
    <property type="molecule type" value="Genomic_DNA"/>
</dbReference>
<evidence type="ECO:0000313" key="2">
    <source>
        <dbReference type="EMBL" id="KAK2030403.1"/>
    </source>
</evidence>
<evidence type="ECO:0000256" key="1">
    <source>
        <dbReference type="SAM" id="MobiDB-lite"/>
    </source>
</evidence>
<feature type="region of interest" description="Disordered" evidence="1">
    <location>
        <begin position="1"/>
        <end position="23"/>
    </location>
</feature>
<organism evidence="2 3">
    <name type="scientific">Colletotrichum zoysiae</name>
    <dbReference type="NCBI Taxonomy" id="1216348"/>
    <lineage>
        <taxon>Eukaryota</taxon>
        <taxon>Fungi</taxon>
        <taxon>Dikarya</taxon>
        <taxon>Ascomycota</taxon>
        <taxon>Pezizomycotina</taxon>
        <taxon>Sordariomycetes</taxon>
        <taxon>Hypocreomycetidae</taxon>
        <taxon>Glomerellales</taxon>
        <taxon>Glomerellaceae</taxon>
        <taxon>Colletotrichum</taxon>
        <taxon>Colletotrichum graminicola species complex</taxon>
    </lineage>
</organism>
<sequence>MRRIATDGVSKHANPGRVEESPSTPCPCLPYSVLEAGGLSRVGLRTRFYVCLAVTHSHAGIYPSTAKRPASCRGGKRPARTAWETSGPFCIKRTQHRPQRPASVLIPHGLETIGRPPDERRGQSCEIYESLGGSDFGQIAAPSMAIITSGATMHQCFVFGPGHIGLPNKPKTASGPALHRVR</sequence>
<name>A0AAD9M6J0_9PEZI</name>
<proteinExistence type="predicted"/>
<dbReference type="AlphaFoldDB" id="A0AAD9M6J0"/>
<dbReference type="Proteomes" id="UP001232148">
    <property type="component" value="Unassembled WGS sequence"/>
</dbReference>
<reference evidence="2" key="1">
    <citation type="submission" date="2021-06" db="EMBL/GenBank/DDBJ databases">
        <title>Comparative genomics, transcriptomics and evolutionary studies reveal genomic signatures of adaptation to plant cell wall in hemibiotrophic fungi.</title>
        <authorList>
            <consortium name="DOE Joint Genome Institute"/>
            <person name="Baroncelli R."/>
            <person name="Diaz J.F."/>
            <person name="Benocci T."/>
            <person name="Peng M."/>
            <person name="Battaglia E."/>
            <person name="Haridas S."/>
            <person name="Andreopoulos W."/>
            <person name="Labutti K."/>
            <person name="Pangilinan J."/>
            <person name="Floch G.L."/>
            <person name="Makela M.R."/>
            <person name="Henrissat B."/>
            <person name="Grigoriev I.V."/>
            <person name="Crouch J.A."/>
            <person name="De Vries R.P."/>
            <person name="Sukno S.A."/>
            <person name="Thon M.R."/>
        </authorList>
    </citation>
    <scope>NUCLEOTIDE SEQUENCE</scope>
    <source>
        <strain evidence="2">MAFF235873</strain>
    </source>
</reference>
<gene>
    <name evidence="2" type="ORF">LX32DRAFT_329524</name>
</gene>
<accession>A0AAD9M6J0</accession>